<evidence type="ECO:0000313" key="3">
    <source>
        <dbReference type="Proteomes" id="UP000236751"/>
    </source>
</evidence>
<protein>
    <submittedName>
        <fullName evidence="2">Uncharacterized protein</fullName>
    </submittedName>
</protein>
<name>A0A1H5UVT5_NITMU</name>
<proteinExistence type="predicted"/>
<dbReference type="EMBL" id="FNVK01000009">
    <property type="protein sequence ID" value="SEF78548.1"/>
    <property type="molecule type" value="Genomic_DNA"/>
</dbReference>
<dbReference type="Proteomes" id="UP000236751">
    <property type="component" value="Unassembled WGS sequence"/>
</dbReference>
<accession>A0A1H5UVT5</accession>
<dbReference type="AlphaFoldDB" id="A0A1H5UVT5"/>
<sequence>MTSESDRVTPDGAEGTTRTRPNTEGSVIRESYISAVP</sequence>
<gene>
    <name evidence="2" type="ORF">SAMN05216403_10937</name>
</gene>
<feature type="compositionally biased region" description="Polar residues" evidence="1">
    <location>
        <begin position="16"/>
        <end position="25"/>
    </location>
</feature>
<evidence type="ECO:0000313" key="2">
    <source>
        <dbReference type="EMBL" id="SEF78548.1"/>
    </source>
</evidence>
<organism evidence="2 3">
    <name type="scientific">Nitrosospira multiformis (strain ATCC 25196 / NCIMB 11849 / C 71)</name>
    <dbReference type="NCBI Taxonomy" id="323848"/>
    <lineage>
        <taxon>Bacteria</taxon>
        <taxon>Pseudomonadati</taxon>
        <taxon>Pseudomonadota</taxon>
        <taxon>Betaproteobacteria</taxon>
        <taxon>Nitrosomonadales</taxon>
        <taxon>Nitrosomonadaceae</taxon>
        <taxon>Nitrosospira</taxon>
    </lineage>
</organism>
<reference evidence="2 3" key="1">
    <citation type="submission" date="2016-10" db="EMBL/GenBank/DDBJ databases">
        <authorList>
            <person name="de Groot N.N."/>
        </authorList>
    </citation>
    <scope>NUCLEOTIDE SEQUENCE [LARGE SCALE GENOMIC DNA]</scope>
    <source>
        <strain evidence="2 3">Nl13</strain>
    </source>
</reference>
<evidence type="ECO:0000256" key="1">
    <source>
        <dbReference type="SAM" id="MobiDB-lite"/>
    </source>
</evidence>
<feature type="region of interest" description="Disordered" evidence="1">
    <location>
        <begin position="1"/>
        <end position="37"/>
    </location>
</feature>